<proteinExistence type="predicted"/>
<keyword evidence="4" id="KW-1185">Reference proteome</keyword>
<evidence type="ECO:0000256" key="2">
    <source>
        <dbReference type="SAM" id="Phobius"/>
    </source>
</evidence>
<evidence type="ECO:0000313" key="4">
    <source>
        <dbReference type="Proteomes" id="UP000291144"/>
    </source>
</evidence>
<comment type="caution">
    <text evidence="3">The sequence shown here is derived from an EMBL/GenBank/DDBJ whole genome shotgun (WGS) entry which is preliminary data.</text>
</comment>
<feature type="transmembrane region" description="Helical" evidence="2">
    <location>
        <begin position="199"/>
        <end position="222"/>
    </location>
</feature>
<organism evidence="3 4">
    <name type="scientific">Kribbella pittospori</name>
    <dbReference type="NCBI Taxonomy" id="722689"/>
    <lineage>
        <taxon>Bacteria</taxon>
        <taxon>Bacillati</taxon>
        <taxon>Actinomycetota</taxon>
        <taxon>Actinomycetes</taxon>
        <taxon>Propionibacteriales</taxon>
        <taxon>Kribbellaceae</taxon>
        <taxon>Kribbella</taxon>
    </lineage>
</organism>
<accession>A0A4V2M6X9</accession>
<keyword evidence="2" id="KW-1133">Transmembrane helix</keyword>
<dbReference type="EMBL" id="SJKB01000037">
    <property type="protein sequence ID" value="TCC45492.1"/>
    <property type="molecule type" value="Genomic_DNA"/>
</dbReference>
<keyword evidence="2" id="KW-0472">Membrane</keyword>
<gene>
    <name evidence="3" type="ORF">E0H73_44740</name>
</gene>
<evidence type="ECO:0000313" key="3">
    <source>
        <dbReference type="EMBL" id="TCC45492.1"/>
    </source>
</evidence>
<protein>
    <submittedName>
        <fullName evidence="3">Uncharacterized protein</fullName>
    </submittedName>
</protein>
<dbReference type="RefSeq" id="WP_131367300.1">
    <property type="nucleotide sequence ID" value="NZ_SJKB01000037.1"/>
</dbReference>
<evidence type="ECO:0000256" key="1">
    <source>
        <dbReference type="SAM" id="MobiDB-lite"/>
    </source>
</evidence>
<dbReference type="Proteomes" id="UP000291144">
    <property type="component" value="Unassembled WGS sequence"/>
</dbReference>
<name>A0A4V2M6X9_9ACTN</name>
<feature type="region of interest" description="Disordered" evidence="1">
    <location>
        <begin position="123"/>
        <end position="183"/>
    </location>
</feature>
<sequence length="424" mass="45255">MNSAPEISGYEFDQRLLRHPLAELWRGRSFTGMDVVALVLSDAGAKDAVVRDRLVSAGRDAALDPEQHETPLWAANFSATRPYAITQLIPGESGAERLIDPLDGILGNDEESLQAVRAQLSRYGAQPPTQPPSGNGAIPSYAPKARPAPEADPTPQAGPAPEADPTLQAGPAPQAAPAAPAQPSKIDIARQYRRKIGGWIYLVVAVIVLIVFTVTYSVGAAIGSSVKDEKPDAAPQPAVSPSPFPETVLLPAFRKVTTAPYLRPDGGPGLFGSTYPAGTDVQVITTAELPFAIGWPRPPAVSFLGESSTIAYRRVQTDDGAGNPRLTPDLRIALHPCKDLAGCLADRSSFDQQWTKVFKAPVPATAKDNRTWLTVKQAKPYALMMTRAFSSGGQWWLVGVAVTGVSGEEQTVQNVLNDIWRQTS</sequence>
<dbReference type="AlphaFoldDB" id="A0A4V2M6X9"/>
<dbReference type="OrthoDB" id="3805742at2"/>
<feature type="compositionally biased region" description="Low complexity" evidence="1">
    <location>
        <begin position="168"/>
        <end position="183"/>
    </location>
</feature>
<reference evidence="3 4" key="1">
    <citation type="submission" date="2019-02" db="EMBL/GenBank/DDBJ databases">
        <title>Kribbella capetownensis sp. nov. and Kribbella speibonae sp. nov., isolated from soil.</title>
        <authorList>
            <person name="Curtis S.M."/>
            <person name="Norton I."/>
            <person name="Everest G.J."/>
            <person name="Meyers P.R."/>
        </authorList>
    </citation>
    <scope>NUCLEOTIDE SEQUENCE [LARGE SCALE GENOMIC DNA]</scope>
    <source>
        <strain evidence="3 4">NRRL B-24813</strain>
    </source>
</reference>
<keyword evidence="2" id="KW-0812">Transmembrane</keyword>